<accession>A0A561W663</accession>
<protein>
    <submittedName>
        <fullName evidence="2">Uncharacterized protein</fullName>
    </submittedName>
</protein>
<organism evidence="2 3">
    <name type="scientific">Micromonospora taraxaci</name>
    <dbReference type="NCBI Taxonomy" id="1316803"/>
    <lineage>
        <taxon>Bacteria</taxon>
        <taxon>Bacillati</taxon>
        <taxon>Actinomycetota</taxon>
        <taxon>Actinomycetes</taxon>
        <taxon>Micromonosporales</taxon>
        <taxon>Micromonosporaceae</taxon>
        <taxon>Micromonospora</taxon>
    </lineage>
</organism>
<keyword evidence="3" id="KW-1185">Reference proteome</keyword>
<evidence type="ECO:0000256" key="1">
    <source>
        <dbReference type="SAM" id="MobiDB-lite"/>
    </source>
</evidence>
<gene>
    <name evidence="2" type="ORF">FHU34_114740</name>
</gene>
<evidence type="ECO:0000313" key="2">
    <source>
        <dbReference type="EMBL" id="TWG19358.1"/>
    </source>
</evidence>
<comment type="caution">
    <text evidence="2">The sequence shown here is derived from an EMBL/GenBank/DDBJ whole genome shotgun (WGS) entry which is preliminary data.</text>
</comment>
<dbReference type="EMBL" id="VIWZ01000001">
    <property type="protein sequence ID" value="TWG19358.1"/>
    <property type="molecule type" value="Genomic_DNA"/>
</dbReference>
<reference evidence="2 3" key="1">
    <citation type="submission" date="2019-06" db="EMBL/GenBank/DDBJ databases">
        <title>Sequencing the genomes of 1000 actinobacteria strains.</title>
        <authorList>
            <person name="Klenk H.-P."/>
        </authorList>
    </citation>
    <scope>NUCLEOTIDE SEQUENCE [LARGE SCALE GENOMIC DNA]</scope>
    <source>
        <strain evidence="2 3">DSM 45885</strain>
    </source>
</reference>
<feature type="region of interest" description="Disordered" evidence="1">
    <location>
        <begin position="1"/>
        <end position="39"/>
    </location>
</feature>
<feature type="compositionally biased region" description="Basic residues" evidence="1">
    <location>
        <begin position="9"/>
        <end position="24"/>
    </location>
</feature>
<evidence type="ECO:0000313" key="3">
    <source>
        <dbReference type="Proteomes" id="UP000317685"/>
    </source>
</evidence>
<dbReference type="AlphaFoldDB" id="A0A561W663"/>
<sequence>MANDSRAPPRGRRAAAAGGRRRRFTNPCPPNSVEPSVRVGHGEAMDDGELTDAECRVWTTMPAGTRAALAGLSGADLRSLLLGVARDRAATVRPSEVVRRWREDRFVRPAGADPRVLARVEARMWQLLPADVSGVELSPVVPVGACSAVAPGSQNRIVTTMRASEVLSDPTNALAIEAAVRRRRQDEVHLAAAHRVLRAQDFGSGASSHFRLFALVSSARDTGSGSTQARLLIRHLTYWQTVLADLAPAAAPQLHVTTLDDEGVVRERLADTVRPALDEDAVPLVDEPERTRGRGYYTGCALRISLLDGDLEIGDGGLTDWTARLSGDAKERCLISCLATERLAGHVAH</sequence>
<proteinExistence type="predicted"/>
<name>A0A561W663_9ACTN</name>
<dbReference type="Proteomes" id="UP000317685">
    <property type="component" value="Unassembled WGS sequence"/>
</dbReference>